<dbReference type="RefSeq" id="WP_207971636.1">
    <property type="nucleotide sequence ID" value="NZ_CP071795.1"/>
</dbReference>
<dbReference type="Proteomes" id="UP000663935">
    <property type="component" value="Chromosome"/>
</dbReference>
<protein>
    <submittedName>
        <fullName evidence="1">Uncharacterized protein</fullName>
    </submittedName>
</protein>
<reference evidence="1 2" key="1">
    <citation type="submission" date="2021-03" db="EMBL/GenBank/DDBJ databases">
        <title>Complete genome of Polaribacter_sp.G4M1.</title>
        <authorList>
            <person name="Jeong S.W."/>
            <person name="Bae J.W."/>
        </authorList>
    </citation>
    <scope>NUCLEOTIDE SEQUENCE [LARGE SCALE GENOMIC DNA]</scope>
    <source>
        <strain evidence="1 2">G4M1</strain>
    </source>
</reference>
<keyword evidence="2" id="KW-1185">Reference proteome</keyword>
<gene>
    <name evidence="1" type="ORF">JL193_15515</name>
</gene>
<sequence>MKLLAVLVNFGDEQLDYLEEVVRELKNFKKYQVTVIVQSNISLNIKGIDVVNVVKLNNYQLLPLTCRAEIWKRKDDFDVFIYGENDHLFLESHVDKHIEYSKILPENRVSGLIQIEKSTEGIFYVGYHSHFDWDFNSVEAHGGKQFAYFNNTHQATFILTKKQLEKVGENINFNKLIRYKPSYLINNLVNSLRKKVGKPIKEPYKYSLKCKVNTDVYDFGGMKKLICISEFKDNLIHHLPNLYIKGLKGRTKLNSDEERMNNALTKLLNE</sequence>
<accession>A0ABX7STI2</accession>
<proteinExistence type="predicted"/>
<evidence type="ECO:0000313" key="1">
    <source>
        <dbReference type="EMBL" id="QTD37466.1"/>
    </source>
</evidence>
<organism evidence="1 2">
    <name type="scientific">Polaribacter batillariae</name>
    <dbReference type="NCBI Taxonomy" id="2808900"/>
    <lineage>
        <taxon>Bacteria</taxon>
        <taxon>Pseudomonadati</taxon>
        <taxon>Bacteroidota</taxon>
        <taxon>Flavobacteriia</taxon>
        <taxon>Flavobacteriales</taxon>
        <taxon>Flavobacteriaceae</taxon>
    </lineage>
</organism>
<dbReference type="EMBL" id="CP071795">
    <property type="protein sequence ID" value="QTD37466.1"/>
    <property type="molecule type" value="Genomic_DNA"/>
</dbReference>
<evidence type="ECO:0000313" key="2">
    <source>
        <dbReference type="Proteomes" id="UP000663935"/>
    </source>
</evidence>
<name>A0ABX7STI2_9FLAO</name>